<reference evidence="2 3" key="1">
    <citation type="submission" date="2019-08" db="EMBL/GenBank/DDBJ databases">
        <authorList>
            <person name="Alioto T."/>
            <person name="Alioto T."/>
            <person name="Gomez Garrido J."/>
        </authorList>
    </citation>
    <scope>NUCLEOTIDE SEQUENCE [LARGE SCALE GENOMIC DNA]</scope>
</reference>
<dbReference type="Proteomes" id="UP000325440">
    <property type="component" value="Unassembled WGS sequence"/>
</dbReference>
<evidence type="ECO:0000313" key="3">
    <source>
        <dbReference type="Proteomes" id="UP000325440"/>
    </source>
</evidence>
<sequence length="150" mass="17190">MHRLLIITFPHWIQLIAYGALATAASCLLLDGLFDKPVNESTNVIRNIDNQSNRTKRSMISDTQYRDVGYTNDFPNSYGKNCFSTYDQDYYIIAKSAFVVLMSIACFGLFVIIVIAYKKFCTCKRNCNSKCRQCNFIEDNENDCFSLNNP</sequence>
<accession>A0A5E4M170</accession>
<keyword evidence="1" id="KW-1133">Transmembrane helix</keyword>
<evidence type="ECO:0000313" key="2">
    <source>
        <dbReference type="EMBL" id="VVC25323.1"/>
    </source>
</evidence>
<organism evidence="2 3">
    <name type="scientific">Cinara cedri</name>
    <dbReference type="NCBI Taxonomy" id="506608"/>
    <lineage>
        <taxon>Eukaryota</taxon>
        <taxon>Metazoa</taxon>
        <taxon>Ecdysozoa</taxon>
        <taxon>Arthropoda</taxon>
        <taxon>Hexapoda</taxon>
        <taxon>Insecta</taxon>
        <taxon>Pterygota</taxon>
        <taxon>Neoptera</taxon>
        <taxon>Paraneoptera</taxon>
        <taxon>Hemiptera</taxon>
        <taxon>Sternorrhyncha</taxon>
        <taxon>Aphidomorpha</taxon>
        <taxon>Aphidoidea</taxon>
        <taxon>Aphididae</taxon>
        <taxon>Lachninae</taxon>
        <taxon>Cinara</taxon>
    </lineage>
</organism>
<keyword evidence="1" id="KW-0472">Membrane</keyword>
<dbReference type="EMBL" id="CABPRJ010000011">
    <property type="protein sequence ID" value="VVC25323.1"/>
    <property type="molecule type" value="Genomic_DNA"/>
</dbReference>
<dbReference type="PROSITE" id="PS51257">
    <property type="entry name" value="PROKAR_LIPOPROTEIN"/>
    <property type="match status" value="1"/>
</dbReference>
<feature type="transmembrane region" description="Helical" evidence="1">
    <location>
        <begin position="90"/>
        <end position="117"/>
    </location>
</feature>
<proteinExistence type="predicted"/>
<name>A0A5E4M170_9HEMI</name>
<protein>
    <submittedName>
        <fullName evidence="2">Uncharacterized protein</fullName>
    </submittedName>
</protein>
<evidence type="ECO:0000256" key="1">
    <source>
        <dbReference type="SAM" id="Phobius"/>
    </source>
</evidence>
<keyword evidence="1" id="KW-0812">Transmembrane</keyword>
<gene>
    <name evidence="2" type="ORF">CINCED_3A005283</name>
</gene>
<keyword evidence="3" id="KW-1185">Reference proteome</keyword>
<dbReference type="AlphaFoldDB" id="A0A5E4M170"/>